<dbReference type="SMART" id="SM00400">
    <property type="entry name" value="ZnF_CHCC"/>
    <property type="match status" value="1"/>
</dbReference>
<proteinExistence type="predicted"/>
<evidence type="ECO:0000256" key="1">
    <source>
        <dbReference type="ARBA" id="ARBA00022723"/>
    </source>
</evidence>
<feature type="domain" description="Zinc finger CHC2-type" evidence="4">
    <location>
        <begin position="27"/>
        <end position="86"/>
    </location>
</feature>
<keyword evidence="3" id="KW-0862">Zinc</keyword>
<organism evidence="5 6">
    <name type="scientific">Desulforamulus putei DSM 12395</name>
    <dbReference type="NCBI Taxonomy" id="1121429"/>
    <lineage>
        <taxon>Bacteria</taxon>
        <taxon>Bacillati</taxon>
        <taxon>Bacillota</taxon>
        <taxon>Clostridia</taxon>
        <taxon>Eubacteriales</taxon>
        <taxon>Peptococcaceae</taxon>
        <taxon>Desulforamulus</taxon>
    </lineage>
</organism>
<dbReference type="GO" id="GO:0006269">
    <property type="term" value="P:DNA replication, synthesis of primer"/>
    <property type="evidence" value="ECO:0007669"/>
    <property type="project" value="TreeGrafter"/>
</dbReference>
<dbReference type="GO" id="GO:0003677">
    <property type="term" value="F:DNA binding"/>
    <property type="evidence" value="ECO:0007669"/>
    <property type="project" value="InterPro"/>
</dbReference>
<dbReference type="EMBL" id="FQUY01000013">
    <property type="protein sequence ID" value="SHF15658.1"/>
    <property type="molecule type" value="Genomic_DNA"/>
</dbReference>
<dbReference type="GO" id="GO:0008270">
    <property type="term" value="F:zinc ion binding"/>
    <property type="evidence" value="ECO:0007669"/>
    <property type="project" value="UniProtKB-KW"/>
</dbReference>
<dbReference type="OrthoDB" id="2665710at2"/>
<dbReference type="SUPFAM" id="SSF56731">
    <property type="entry name" value="DNA primase core"/>
    <property type="match status" value="1"/>
</dbReference>
<accession>A0A1M4ZCI6</accession>
<dbReference type="SUPFAM" id="SSF57783">
    <property type="entry name" value="Zinc beta-ribbon"/>
    <property type="match status" value="1"/>
</dbReference>
<keyword evidence="1" id="KW-0479">Metal-binding</keyword>
<dbReference type="AlphaFoldDB" id="A0A1M4ZCI6"/>
<dbReference type="GO" id="GO:0003899">
    <property type="term" value="F:DNA-directed RNA polymerase activity"/>
    <property type="evidence" value="ECO:0007669"/>
    <property type="project" value="InterPro"/>
</dbReference>
<dbReference type="Gene3D" id="3.90.580.10">
    <property type="entry name" value="Zinc finger, CHC2-type domain"/>
    <property type="match status" value="1"/>
</dbReference>
<dbReference type="PANTHER" id="PTHR30313">
    <property type="entry name" value="DNA PRIMASE"/>
    <property type="match status" value="1"/>
</dbReference>
<dbReference type="STRING" id="1121429.SAMN02745133_01951"/>
<dbReference type="RefSeq" id="WP_073239207.1">
    <property type="nucleotide sequence ID" value="NZ_FQUY01000013.1"/>
</dbReference>
<evidence type="ECO:0000259" key="4">
    <source>
        <dbReference type="SMART" id="SM00400"/>
    </source>
</evidence>
<sequence length="358" mass="40940">MALKVFEIAEVARLLNMEPKKKSGDEWFYRCPFCGDSKKDPNKARFSANIRKQTFHCFNCGKEGNALTLYGDLMRITYSEAYRQLSENPEVRNILYESVAVETPRVRRTVEGGIAEYRDIIYREFLSMLPLYDKHRNDLIRRKLPEEVIKKNHYKSVPNNGPERWKIARILSPKYDLTQIPGFFQREGRKGLYWDFYAPEGYFIPVLNPKKQIIAMQIRVDDESKGKYKWFSTSKGAGSGSPIHCRIGNDPTTVYLTEGPLKLDIAHFFSGRTMIANGGVAIINEIPEVLKEIGAKKVVIAYDIDRMDNPGVKKATRKLVDLLTGHGFKVYKAYWSVHAGKGIDDALVNRAKITTLAM</sequence>
<dbReference type="PANTHER" id="PTHR30313:SF2">
    <property type="entry name" value="DNA PRIMASE"/>
    <property type="match status" value="1"/>
</dbReference>
<dbReference type="GO" id="GO:0005737">
    <property type="term" value="C:cytoplasm"/>
    <property type="evidence" value="ECO:0007669"/>
    <property type="project" value="TreeGrafter"/>
</dbReference>
<keyword evidence="6" id="KW-1185">Reference proteome</keyword>
<reference evidence="6" key="1">
    <citation type="submission" date="2016-11" db="EMBL/GenBank/DDBJ databases">
        <authorList>
            <person name="Varghese N."/>
            <person name="Submissions S."/>
        </authorList>
    </citation>
    <scope>NUCLEOTIDE SEQUENCE [LARGE SCALE GENOMIC DNA]</scope>
    <source>
        <strain evidence="6">DSM 12395</strain>
    </source>
</reference>
<dbReference type="InterPro" id="IPR002694">
    <property type="entry name" value="Znf_CHC2"/>
</dbReference>
<dbReference type="Pfam" id="PF12965">
    <property type="entry name" value="DUF3854"/>
    <property type="match status" value="1"/>
</dbReference>
<dbReference type="InterPro" id="IPR024385">
    <property type="entry name" value="DUF3854"/>
</dbReference>
<dbReference type="Pfam" id="PF01807">
    <property type="entry name" value="Zn_ribbon_DnaG"/>
    <property type="match status" value="1"/>
</dbReference>
<evidence type="ECO:0000313" key="5">
    <source>
        <dbReference type="EMBL" id="SHF15658.1"/>
    </source>
</evidence>
<name>A0A1M4ZCI6_9FIRM</name>
<evidence type="ECO:0000256" key="2">
    <source>
        <dbReference type="ARBA" id="ARBA00022771"/>
    </source>
</evidence>
<gene>
    <name evidence="5" type="ORF">SAMN02745133_01951</name>
</gene>
<evidence type="ECO:0000313" key="6">
    <source>
        <dbReference type="Proteomes" id="UP000184148"/>
    </source>
</evidence>
<dbReference type="InterPro" id="IPR050219">
    <property type="entry name" value="DnaG_primase"/>
</dbReference>
<dbReference type="InterPro" id="IPR036977">
    <property type="entry name" value="DNA_primase_Znf_CHC2"/>
</dbReference>
<keyword evidence="2" id="KW-0863">Zinc-finger</keyword>
<evidence type="ECO:0000256" key="3">
    <source>
        <dbReference type="ARBA" id="ARBA00022833"/>
    </source>
</evidence>
<dbReference type="Proteomes" id="UP000184148">
    <property type="component" value="Unassembled WGS sequence"/>
</dbReference>
<protein>
    <recommendedName>
        <fullName evidence="4">Zinc finger CHC2-type domain-containing protein</fullName>
    </recommendedName>
</protein>